<dbReference type="GO" id="GO:0016757">
    <property type="term" value="F:glycosyltransferase activity"/>
    <property type="evidence" value="ECO:0007669"/>
    <property type="project" value="InterPro"/>
</dbReference>
<sequence>MRLIIATGIYPPDIGGPATYSKKIAEEFSKRGLDVKVLTYADSIFSNRDIFARGKIPPTPPLEKGGDLKVIQVPRSHNIFARYFLYTRKLCKLAKTADLIYAQGTVSEGLPAYLASKLTGKGYVLKIVGDPSWERMGGAIVPVSRYEKQGCGTVYASGRKQIGCHSPNPPVVGFGTMTPSKRFLDLDEFQGIKNLPVKTKMLRWVERLVAKNAKKIITPSEYLRKIVMGWGVEEEKIKVIYNAVDTVESADSMLNTPLAPLKGGDKEDIILSAGRLVPWKGFDLLIDIMPELLKVNANFKLVIVGDGPENERLLNRRDEALPRLYSEDKIILTGKLEHEELLDLMRTAKMFILNSGYEGLSHAVIEAMQIGIPCAISNKGGNPELVENNRTGLLFEYNNRREIVDAIIKLWQDESLRERVVSGGYEKIKGFSFERMVGETMEILEIKKLRN</sequence>
<comment type="caution">
    <text evidence="3">The sequence shown here is derived from an EMBL/GenBank/DDBJ whole genome shotgun (WGS) entry which is preliminary data.</text>
</comment>
<dbReference type="InterPro" id="IPR001296">
    <property type="entry name" value="Glyco_trans_1"/>
</dbReference>
<dbReference type="STRING" id="1797985.A2Y83_04855"/>
<evidence type="ECO:0000313" key="3">
    <source>
        <dbReference type="EMBL" id="OGF20451.1"/>
    </source>
</evidence>
<organism evidence="3 4">
    <name type="scientific">Candidatus Falkowbacteria bacterium RBG_13_39_14</name>
    <dbReference type="NCBI Taxonomy" id="1797985"/>
    <lineage>
        <taxon>Bacteria</taxon>
        <taxon>Candidatus Falkowiibacteriota</taxon>
    </lineage>
</organism>
<dbReference type="Pfam" id="PF13439">
    <property type="entry name" value="Glyco_transf_4"/>
    <property type="match status" value="1"/>
</dbReference>
<protein>
    <recommendedName>
        <fullName evidence="5">Glycosyl transferase family 1 domain-containing protein</fullName>
    </recommendedName>
</protein>
<proteinExistence type="predicted"/>
<evidence type="ECO:0000313" key="4">
    <source>
        <dbReference type="Proteomes" id="UP000178323"/>
    </source>
</evidence>
<dbReference type="SUPFAM" id="SSF53756">
    <property type="entry name" value="UDP-Glycosyltransferase/glycogen phosphorylase"/>
    <property type="match status" value="1"/>
</dbReference>
<feature type="domain" description="Glycosyltransferase subfamily 4-like N-terminal" evidence="2">
    <location>
        <begin position="197"/>
        <end position="246"/>
    </location>
</feature>
<dbReference type="EMBL" id="MFFS01000084">
    <property type="protein sequence ID" value="OGF20451.1"/>
    <property type="molecule type" value="Genomic_DNA"/>
</dbReference>
<dbReference type="AlphaFoldDB" id="A0A1F5S2E3"/>
<dbReference type="CDD" id="cd03801">
    <property type="entry name" value="GT4_PimA-like"/>
    <property type="match status" value="1"/>
</dbReference>
<dbReference type="Pfam" id="PF00534">
    <property type="entry name" value="Glycos_transf_1"/>
    <property type="match status" value="1"/>
</dbReference>
<name>A0A1F5S2E3_9BACT</name>
<dbReference type="Proteomes" id="UP000178323">
    <property type="component" value="Unassembled WGS sequence"/>
</dbReference>
<evidence type="ECO:0008006" key="5">
    <source>
        <dbReference type="Google" id="ProtNLM"/>
    </source>
</evidence>
<evidence type="ECO:0000259" key="2">
    <source>
        <dbReference type="Pfam" id="PF13439"/>
    </source>
</evidence>
<dbReference type="PANTHER" id="PTHR12526">
    <property type="entry name" value="GLYCOSYLTRANSFERASE"/>
    <property type="match status" value="1"/>
</dbReference>
<dbReference type="Gene3D" id="3.40.50.2000">
    <property type="entry name" value="Glycogen Phosphorylase B"/>
    <property type="match status" value="3"/>
</dbReference>
<feature type="domain" description="Glycosyl transferase family 1" evidence="1">
    <location>
        <begin position="265"/>
        <end position="426"/>
    </location>
</feature>
<accession>A0A1F5S2E3</accession>
<reference evidence="3 4" key="1">
    <citation type="journal article" date="2016" name="Nat. Commun.">
        <title>Thousands of microbial genomes shed light on interconnected biogeochemical processes in an aquifer system.</title>
        <authorList>
            <person name="Anantharaman K."/>
            <person name="Brown C.T."/>
            <person name="Hug L.A."/>
            <person name="Sharon I."/>
            <person name="Castelle C.J."/>
            <person name="Probst A.J."/>
            <person name="Thomas B.C."/>
            <person name="Singh A."/>
            <person name="Wilkins M.J."/>
            <person name="Karaoz U."/>
            <person name="Brodie E.L."/>
            <person name="Williams K.H."/>
            <person name="Hubbard S.S."/>
            <person name="Banfield J.F."/>
        </authorList>
    </citation>
    <scope>NUCLEOTIDE SEQUENCE [LARGE SCALE GENOMIC DNA]</scope>
</reference>
<dbReference type="InterPro" id="IPR028098">
    <property type="entry name" value="Glyco_trans_4-like_N"/>
</dbReference>
<evidence type="ECO:0000259" key="1">
    <source>
        <dbReference type="Pfam" id="PF00534"/>
    </source>
</evidence>
<gene>
    <name evidence="3" type="ORF">A2Y83_04855</name>
</gene>